<evidence type="ECO:0000313" key="1">
    <source>
        <dbReference type="EMBL" id="MBB3928774.1"/>
    </source>
</evidence>
<reference evidence="1 2" key="1">
    <citation type="submission" date="2020-08" db="EMBL/GenBank/DDBJ databases">
        <title>Genomic Encyclopedia of Type Strains, Phase IV (KMG-IV): sequencing the most valuable type-strain genomes for metagenomic binning, comparative biology and taxonomic classification.</title>
        <authorList>
            <person name="Goeker M."/>
        </authorList>
    </citation>
    <scope>NUCLEOTIDE SEQUENCE [LARGE SCALE GENOMIC DNA]</scope>
    <source>
        <strain evidence="1 2">DSM 26189</strain>
    </source>
</reference>
<accession>A0A7W6BMW1</accession>
<proteinExistence type="predicted"/>
<sequence length="199" mass="22077">MSGAGRTCRLSFRPFDTMSAIAHSNHIFGNPAMRLSDELAARRRLYAMPLVTAPAVMVIDIPPRLAGQGLALDRYYIVMIETDEELAAFEAFLTVDRDGLRAPDLLDRKPSCREAGEISFFEFSPPEPGWPWILLCHWPRHFARMFGTDPDALARRAYSMEAFDDREGLEAALKAHIAAFGELADVKVIQPLAGTAGRA</sequence>
<dbReference type="AlphaFoldDB" id="A0A7W6BMW1"/>
<dbReference type="Proteomes" id="UP000571950">
    <property type="component" value="Unassembled WGS sequence"/>
</dbReference>
<name>A0A7W6BMW1_9SPHN</name>
<gene>
    <name evidence="1" type="ORF">GGR43_004519</name>
</gene>
<keyword evidence="2" id="KW-1185">Reference proteome</keyword>
<organism evidence="1 2">
    <name type="scientific">Sphingobium jiangsuense</name>
    <dbReference type="NCBI Taxonomy" id="870476"/>
    <lineage>
        <taxon>Bacteria</taxon>
        <taxon>Pseudomonadati</taxon>
        <taxon>Pseudomonadota</taxon>
        <taxon>Alphaproteobacteria</taxon>
        <taxon>Sphingomonadales</taxon>
        <taxon>Sphingomonadaceae</taxon>
        <taxon>Sphingobium</taxon>
    </lineage>
</organism>
<comment type="caution">
    <text evidence="1">The sequence shown here is derived from an EMBL/GenBank/DDBJ whole genome shotgun (WGS) entry which is preliminary data.</text>
</comment>
<dbReference type="EMBL" id="JACIDT010000034">
    <property type="protein sequence ID" value="MBB3928774.1"/>
    <property type="molecule type" value="Genomic_DNA"/>
</dbReference>
<protein>
    <submittedName>
        <fullName evidence="1">Uncharacterized protein</fullName>
    </submittedName>
</protein>
<evidence type="ECO:0000313" key="2">
    <source>
        <dbReference type="Proteomes" id="UP000571950"/>
    </source>
</evidence>